<dbReference type="SMART" id="SM00421">
    <property type="entry name" value="HTH_LUXR"/>
    <property type="match status" value="1"/>
</dbReference>
<dbReference type="InterPro" id="IPR016032">
    <property type="entry name" value="Sig_transdc_resp-reg_C-effctor"/>
</dbReference>
<dbReference type="Gene3D" id="3.40.50.2300">
    <property type="match status" value="1"/>
</dbReference>
<keyword evidence="2" id="KW-0805">Transcription regulation</keyword>
<organism evidence="8 9">
    <name type="scientific">Staphylococcus marylandisciuri</name>
    <dbReference type="NCBI Taxonomy" id="2981529"/>
    <lineage>
        <taxon>Bacteria</taxon>
        <taxon>Bacillati</taxon>
        <taxon>Bacillota</taxon>
        <taxon>Bacilli</taxon>
        <taxon>Bacillales</taxon>
        <taxon>Staphylococcaceae</taxon>
        <taxon>Staphylococcus</taxon>
    </lineage>
</organism>
<feature type="domain" description="HTH luxR-type" evidence="6">
    <location>
        <begin position="133"/>
        <end position="198"/>
    </location>
</feature>
<dbReference type="Pfam" id="PF00196">
    <property type="entry name" value="GerE"/>
    <property type="match status" value="1"/>
</dbReference>
<evidence type="ECO:0000256" key="2">
    <source>
        <dbReference type="ARBA" id="ARBA00023015"/>
    </source>
</evidence>
<evidence type="ECO:0000256" key="5">
    <source>
        <dbReference type="PROSITE-ProRule" id="PRU00169"/>
    </source>
</evidence>
<dbReference type="InterPro" id="IPR000792">
    <property type="entry name" value="Tscrpt_reg_LuxR_C"/>
</dbReference>
<feature type="modified residue" description="4-aspartylphosphate" evidence="5">
    <location>
        <position position="54"/>
    </location>
</feature>
<dbReference type="InterPro" id="IPR039420">
    <property type="entry name" value="WalR-like"/>
</dbReference>
<dbReference type="Proteomes" id="UP001209553">
    <property type="component" value="Unassembled WGS sequence"/>
</dbReference>
<keyword evidence="3" id="KW-0238">DNA-binding</keyword>
<evidence type="ECO:0000259" key="6">
    <source>
        <dbReference type="PROSITE" id="PS50043"/>
    </source>
</evidence>
<dbReference type="InterPro" id="IPR011006">
    <property type="entry name" value="CheY-like_superfamily"/>
</dbReference>
<name>A0ABT2QPX8_9STAP</name>
<dbReference type="PANTHER" id="PTHR43214:SF42">
    <property type="entry name" value="TRANSCRIPTIONAL REGULATORY PROTEIN DESR"/>
    <property type="match status" value="1"/>
</dbReference>
<evidence type="ECO:0000256" key="3">
    <source>
        <dbReference type="ARBA" id="ARBA00023125"/>
    </source>
</evidence>
<dbReference type="SUPFAM" id="SSF52172">
    <property type="entry name" value="CheY-like"/>
    <property type="match status" value="1"/>
</dbReference>
<sequence length="200" mass="23025">MIRIIIAEDQAMLREAMVQLIELREDIKVVSTVEDGHKALEEIEETRPDIALLDIEMPKLSGLDILAKIREQQLDIKVIIVTTFKRPGYFESAIANDVDAYVLKERSVDELIETMYKVMRGEKEYSPELVTSVFKEQNPLTPREQLVLREVGEGRTSKEISQKLFLSNGTVRNYISTLIDKLQADNRFDAWKKALDKGWI</sequence>
<protein>
    <submittedName>
        <fullName evidence="8">Response regulator transcription factor</fullName>
    </submittedName>
</protein>
<keyword evidence="4" id="KW-0804">Transcription</keyword>
<gene>
    <name evidence="8" type="ORF">N9R04_04775</name>
</gene>
<dbReference type="PROSITE" id="PS50043">
    <property type="entry name" value="HTH_LUXR_2"/>
    <property type="match status" value="1"/>
</dbReference>
<proteinExistence type="predicted"/>
<reference evidence="8 9" key="1">
    <citation type="journal article" date="2023" name="Int. J. Syst. Evol. Microbiol.">
        <title>Streptococcus sciuri sp. nov., Staphylococcus marylandisciuri sp. nov. and Staphylococcus americanisciuri sp. nov., isolated from faeces of eastern grey squirrel (Sciurus carolinensis).</title>
        <authorList>
            <person name="Volokhov D.V."/>
            <person name="Zagorodnyaya T.A."/>
            <person name="Furtak V.A."/>
            <person name="Nattanmai G."/>
            <person name="Randall L."/>
            <person name="Jose S."/>
            <person name="Gao Y."/>
            <person name="Eisenberg T."/>
            <person name="Delmonte P."/>
            <person name="Blom J."/>
            <person name="Mitchell K.K."/>
        </authorList>
    </citation>
    <scope>NUCLEOTIDE SEQUENCE [LARGE SCALE GENOMIC DNA]</scope>
    <source>
        <strain evidence="8 9">SQ8-PEA</strain>
    </source>
</reference>
<dbReference type="SMART" id="SM00448">
    <property type="entry name" value="REC"/>
    <property type="match status" value="1"/>
</dbReference>
<comment type="caution">
    <text evidence="8">The sequence shown here is derived from an EMBL/GenBank/DDBJ whole genome shotgun (WGS) entry which is preliminary data.</text>
</comment>
<dbReference type="SUPFAM" id="SSF46894">
    <property type="entry name" value="C-terminal effector domain of the bipartite response regulators"/>
    <property type="match status" value="1"/>
</dbReference>
<accession>A0ABT2QPX8</accession>
<dbReference type="RefSeq" id="WP_262855465.1">
    <property type="nucleotide sequence ID" value="NZ_JAOPKZ010000006.1"/>
</dbReference>
<evidence type="ECO:0000259" key="7">
    <source>
        <dbReference type="PROSITE" id="PS50110"/>
    </source>
</evidence>
<dbReference type="CDD" id="cd19930">
    <property type="entry name" value="REC_DesR-like"/>
    <property type="match status" value="1"/>
</dbReference>
<evidence type="ECO:0000256" key="4">
    <source>
        <dbReference type="ARBA" id="ARBA00023163"/>
    </source>
</evidence>
<dbReference type="EMBL" id="JAOPKZ010000006">
    <property type="protein sequence ID" value="MCU5746034.1"/>
    <property type="molecule type" value="Genomic_DNA"/>
</dbReference>
<dbReference type="PROSITE" id="PS50110">
    <property type="entry name" value="RESPONSE_REGULATORY"/>
    <property type="match status" value="1"/>
</dbReference>
<dbReference type="CDD" id="cd06170">
    <property type="entry name" value="LuxR_C_like"/>
    <property type="match status" value="1"/>
</dbReference>
<dbReference type="InterPro" id="IPR001789">
    <property type="entry name" value="Sig_transdc_resp-reg_receiver"/>
</dbReference>
<keyword evidence="1 5" id="KW-0597">Phosphoprotein</keyword>
<evidence type="ECO:0000256" key="1">
    <source>
        <dbReference type="ARBA" id="ARBA00022553"/>
    </source>
</evidence>
<dbReference type="PANTHER" id="PTHR43214">
    <property type="entry name" value="TWO-COMPONENT RESPONSE REGULATOR"/>
    <property type="match status" value="1"/>
</dbReference>
<evidence type="ECO:0000313" key="9">
    <source>
        <dbReference type="Proteomes" id="UP001209553"/>
    </source>
</evidence>
<feature type="domain" description="Response regulatory" evidence="7">
    <location>
        <begin position="3"/>
        <end position="119"/>
    </location>
</feature>
<dbReference type="Pfam" id="PF00072">
    <property type="entry name" value="Response_reg"/>
    <property type="match status" value="1"/>
</dbReference>
<dbReference type="PRINTS" id="PR00038">
    <property type="entry name" value="HTHLUXR"/>
</dbReference>
<evidence type="ECO:0000313" key="8">
    <source>
        <dbReference type="EMBL" id="MCU5746034.1"/>
    </source>
</evidence>
<keyword evidence="9" id="KW-1185">Reference proteome</keyword>